<dbReference type="Pfam" id="PF02176">
    <property type="entry name" value="zf-TRAF"/>
    <property type="match status" value="1"/>
</dbReference>
<dbReference type="PANTHER" id="PTHR10131:SF157">
    <property type="entry name" value="RECEPTOR-ASSOCIATED FACTOR, PUTATIVE-RELATED"/>
    <property type="match status" value="1"/>
</dbReference>
<dbReference type="InterPro" id="IPR013083">
    <property type="entry name" value="Znf_RING/FYVE/PHD"/>
</dbReference>
<dbReference type="PROSITE" id="PS50145">
    <property type="entry name" value="ZF_TRAF"/>
    <property type="match status" value="1"/>
</dbReference>
<dbReference type="Pfam" id="PF13923">
    <property type="entry name" value="zf-C3HC4_2"/>
    <property type="match status" value="1"/>
</dbReference>
<name>A0A8J1TTH6_OWEFU</name>
<proteinExistence type="predicted"/>
<dbReference type="SUPFAM" id="SSF49599">
    <property type="entry name" value="TRAF domain-like"/>
    <property type="match status" value="1"/>
</dbReference>
<protein>
    <submittedName>
        <fullName evidence="1">Uncharacterized protein</fullName>
    </submittedName>
</protein>
<organism evidence="1 2">
    <name type="scientific">Owenia fusiformis</name>
    <name type="common">Polychaete worm</name>
    <dbReference type="NCBI Taxonomy" id="6347"/>
    <lineage>
        <taxon>Eukaryota</taxon>
        <taxon>Metazoa</taxon>
        <taxon>Spiralia</taxon>
        <taxon>Lophotrochozoa</taxon>
        <taxon>Annelida</taxon>
        <taxon>Polychaeta</taxon>
        <taxon>Sedentaria</taxon>
        <taxon>Canalipalpata</taxon>
        <taxon>Sabellida</taxon>
        <taxon>Oweniida</taxon>
        <taxon>Oweniidae</taxon>
        <taxon>Owenia</taxon>
    </lineage>
</organism>
<dbReference type="InterPro" id="IPR001293">
    <property type="entry name" value="Znf_TRAF"/>
</dbReference>
<dbReference type="SUPFAM" id="SSF57850">
    <property type="entry name" value="RING/U-box"/>
    <property type="match status" value="1"/>
</dbReference>
<dbReference type="GO" id="GO:0008270">
    <property type="term" value="F:zinc ion binding"/>
    <property type="evidence" value="ECO:0007669"/>
    <property type="project" value="InterPro"/>
</dbReference>
<dbReference type="GO" id="GO:0043122">
    <property type="term" value="P:regulation of canonical NF-kappaB signal transduction"/>
    <property type="evidence" value="ECO:0007669"/>
    <property type="project" value="TreeGrafter"/>
</dbReference>
<dbReference type="OrthoDB" id="9049620at2759"/>
<reference evidence="1" key="1">
    <citation type="submission" date="2022-03" db="EMBL/GenBank/DDBJ databases">
        <authorList>
            <person name="Martin C."/>
        </authorList>
    </citation>
    <scope>NUCLEOTIDE SEQUENCE</scope>
</reference>
<dbReference type="Gene3D" id="3.30.40.10">
    <property type="entry name" value="Zinc/RING finger domain, C3HC4 (zinc finger)"/>
    <property type="match status" value="3"/>
</dbReference>
<dbReference type="SMART" id="SM00184">
    <property type="entry name" value="RING"/>
    <property type="match status" value="1"/>
</dbReference>
<dbReference type="PROSITE" id="PS00518">
    <property type="entry name" value="ZF_RING_1"/>
    <property type="match status" value="1"/>
</dbReference>
<dbReference type="InterPro" id="IPR001841">
    <property type="entry name" value="Znf_RING"/>
</dbReference>
<dbReference type="AlphaFoldDB" id="A0A8J1TTH6"/>
<dbReference type="Proteomes" id="UP000749559">
    <property type="component" value="Unassembled WGS sequence"/>
</dbReference>
<dbReference type="PANTHER" id="PTHR10131">
    <property type="entry name" value="TNF RECEPTOR ASSOCIATED FACTOR"/>
    <property type="match status" value="1"/>
</dbReference>
<comment type="caution">
    <text evidence="1">The sequence shown here is derived from an EMBL/GenBank/DDBJ whole genome shotgun (WGS) entry which is preliminary data.</text>
</comment>
<accession>A0A8J1TTH6</accession>
<keyword evidence="2" id="KW-1185">Reference proteome</keyword>
<dbReference type="PROSITE" id="PS50089">
    <property type="entry name" value="ZF_RING_2"/>
    <property type="match status" value="1"/>
</dbReference>
<dbReference type="EMBL" id="CAIIXF020000003">
    <property type="protein sequence ID" value="CAH1779334.1"/>
    <property type="molecule type" value="Genomic_DNA"/>
</dbReference>
<evidence type="ECO:0000313" key="2">
    <source>
        <dbReference type="Proteomes" id="UP000749559"/>
    </source>
</evidence>
<dbReference type="InterPro" id="IPR017907">
    <property type="entry name" value="Znf_RING_CS"/>
</dbReference>
<evidence type="ECO:0000313" key="1">
    <source>
        <dbReference type="EMBL" id="CAH1779334.1"/>
    </source>
</evidence>
<sequence length="292" mass="33856">MCSEMGYDLERFVGPVNEGLLCCICRDVLEEPLQSPCEHSFCTACIQGWLVHENTCPEDRQLLLASMLKPIHRYMKNDLAKLQVRCKNTDAGCTLVTNLEFVLAHQTDCGYHTIECTSPGCTVKLERRKLEDHLKDCDYRMKECPQGCGLPILSTDDKKHNCIAELRHTVELLRSEMICKMDDQKQDTETRLDAQRCHMVVKESGLQSQIDDLHAHLSRQTTELRILQEIERQRRIEMDKIELEKKELLDLVKSMREEMSERFEAMKTQTLPGKTKQHMCIQCNKKEKITVI</sequence>
<gene>
    <name evidence="1" type="ORF">OFUS_LOCUS6152</name>
</gene>